<evidence type="ECO:0008006" key="4">
    <source>
        <dbReference type="Google" id="ProtNLM"/>
    </source>
</evidence>
<dbReference type="AlphaFoldDB" id="A0A8D5AHB5"/>
<dbReference type="KEGG" id="moz:MoryE10_07120"/>
<protein>
    <recommendedName>
        <fullName evidence="4">DUF1614 domain-containing protein</fullName>
    </recommendedName>
</protein>
<accession>A0A8D5AHB5</accession>
<feature type="transmembrane region" description="Helical" evidence="1">
    <location>
        <begin position="6"/>
        <end position="31"/>
    </location>
</feature>
<keyword evidence="1" id="KW-0472">Membrane</keyword>
<keyword evidence="1" id="KW-0812">Transmembrane</keyword>
<dbReference type="InterPro" id="IPR011672">
    <property type="entry name" value="DUF1614"/>
</dbReference>
<feature type="transmembrane region" description="Helical" evidence="1">
    <location>
        <begin position="142"/>
        <end position="162"/>
    </location>
</feature>
<feature type="transmembrane region" description="Helical" evidence="1">
    <location>
        <begin position="198"/>
        <end position="220"/>
    </location>
</feature>
<feature type="transmembrane region" description="Helical" evidence="1">
    <location>
        <begin position="91"/>
        <end position="111"/>
    </location>
</feature>
<keyword evidence="3" id="KW-1185">Reference proteome</keyword>
<organism evidence="2 3">
    <name type="scientific">Methylogaea oryzae</name>
    <dbReference type="NCBI Taxonomy" id="1295382"/>
    <lineage>
        <taxon>Bacteria</taxon>
        <taxon>Pseudomonadati</taxon>
        <taxon>Pseudomonadota</taxon>
        <taxon>Gammaproteobacteria</taxon>
        <taxon>Methylococcales</taxon>
        <taxon>Methylococcaceae</taxon>
        <taxon>Methylogaea</taxon>
    </lineage>
</organism>
<dbReference type="Pfam" id="PF07758">
    <property type="entry name" value="DUF1614"/>
    <property type="match status" value="1"/>
</dbReference>
<feature type="transmembrane region" description="Helical" evidence="1">
    <location>
        <begin position="118"/>
        <end position="136"/>
    </location>
</feature>
<keyword evidence="1" id="KW-1133">Transmembrane helix</keyword>
<dbReference type="RefSeq" id="WP_054774734.1">
    <property type="nucleotide sequence ID" value="NZ_AP019782.1"/>
</dbReference>
<proteinExistence type="predicted"/>
<sequence>MRGSFSPFHLFLLGFLILGLIVSLQFGLMTLSFEKLGLSSDSATLLLFTSLLGSLLNLPLMSMESEAPAQPLEPFQFGLLRGAPEPFTGRTVIAVNVGGCLVPLFFCAYLLRHHSLDPMAVALGVAAVSAVSYAFSRPIPGLGIGMPIFIAPVTAALVSLMLDGELRAPLAYISGSLGVLLGADVLRLKDIRAMGVPVAAIGGAGTFDGIFMTGIVAVLLS</sequence>
<name>A0A8D5AHB5_9GAMM</name>
<evidence type="ECO:0000313" key="3">
    <source>
        <dbReference type="Proteomes" id="UP000824988"/>
    </source>
</evidence>
<gene>
    <name evidence="2" type="ORF">MoryE10_07120</name>
</gene>
<evidence type="ECO:0000313" key="2">
    <source>
        <dbReference type="EMBL" id="BBL70106.1"/>
    </source>
</evidence>
<evidence type="ECO:0000256" key="1">
    <source>
        <dbReference type="SAM" id="Phobius"/>
    </source>
</evidence>
<reference evidence="2" key="1">
    <citation type="submission" date="2019-06" db="EMBL/GenBank/DDBJ databases">
        <title>Complete genome sequence of Methylogaea oryzae strain JCM16910.</title>
        <authorList>
            <person name="Asakawa S."/>
        </authorList>
    </citation>
    <scope>NUCLEOTIDE SEQUENCE</scope>
    <source>
        <strain evidence="2">E10</strain>
    </source>
</reference>
<feature type="transmembrane region" description="Helical" evidence="1">
    <location>
        <begin position="169"/>
        <end position="186"/>
    </location>
</feature>
<dbReference type="Proteomes" id="UP000824988">
    <property type="component" value="Chromosome"/>
</dbReference>
<dbReference type="EMBL" id="AP019782">
    <property type="protein sequence ID" value="BBL70106.1"/>
    <property type="molecule type" value="Genomic_DNA"/>
</dbReference>